<dbReference type="SUPFAM" id="SSF54593">
    <property type="entry name" value="Glyoxalase/Bleomycin resistance protein/Dihydroxybiphenyl dioxygenase"/>
    <property type="match status" value="1"/>
</dbReference>
<dbReference type="InterPro" id="IPR029068">
    <property type="entry name" value="Glyas_Bleomycin-R_OHBP_Dase"/>
</dbReference>
<gene>
    <name evidence="2" type="ORF">PEPS_39060</name>
</gene>
<keyword evidence="3" id="KW-1185">Reference proteome</keyword>
<dbReference type="InterPro" id="IPR028973">
    <property type="entry name" value="PhnB-like"/>
</dbReference>
<evidence type="ECO:0000313" key="3">
    <source>
        <dbReference type="Proteomes" id="UP001354989"/>
    </source>
</evidence>
<accession>A0ABM7VKV8</accession>
<organism evidence="2 3">
    <name type="scientific">Persicobacter psychrovividus</name>
    <dbReference type="NCBI Taxonomy" id="387638"/>
    <lineage>
        <taxon>Bacteria</taxon>
        <taxon>Pseudomonadati</taxon>
        <taxon>Bacteroidota</taxon>
        <taxon>Cytophagia</taxon>
        <taxon>Cytophagales</taxon>
        <taxon>Persicobacteraceae</taxon>
        <taxon>Persicobacter</taxon>
    </lineage>
</organism>
<sequence>MKSIGVYLTFEGQCSAAIDFYQQVFKAELISKKTFEESPMEAPEHLKDQIMHAEIKAGDFCLMASDNLMGMPTDGPGKVTLNIDLEDQQEQDRIFAALSENGSVTMELQETFWGARFGSLVDQFGIKWMLHMTLPNS</sequence>
<dbReference type="CDD" id="cd06588">
    <property type="entry name" value="PhnB_like"/>
    <property type="match status" value="1"/>
</dbReference>
<dbReference type="PANTHER" id="PTHR33990:SF1">
    <property type="entry name" value="PROTEIN YJDN"/>
    <property type="match status" value="1"/>
</dbReference>
<name>A0ABM7VKV8_9BACT</name>
<dbReference type="Gene3D" id="3.10.180.10">
    <property type="entry name" value="2,3-Dihydroxybiphenyl 1,2-Dioxygenase, domain 1"/>
    <property type="match status" value="1"/>
</dbReference>
<reference evidence="2 3" key="1">
    <citation type="submission" date="2021-12" db="EMBL/GenBank/DDBJ databases">
        <title>Genome sequencing of bacteria with rrn-lacking chromosome and rrn-plasmid.</title>
        <authorList>
            <person name="Anda M."/>
            <person name="Iwasaki W."/>
        </authorList>
    </citation>
    <scope>NUCLEOTIDE SEQUENCE [LARGE SCALE GENOMIC DNA]</scope>
    <source>
        <strain evidence="2 3">NBRC 101262</strain>
        <plasmid evidence="2 3">pPP3</plasmid>
    </source>
</reference>
<dbReference type="EMBL" id="AP025295">
    <property type="protein sequence ID" value="BDD01626.1"/>
    <property type="molecule type" value="Genomic_DNA"/>
</dbReference>
<dbReference type="Proteomes" id="UP001354989">
    <property type="component" value="Plasmid pPP3"/>
</dbReference>
<dbReference type="PANTHER" id="PTHR33990">
    <property type="entry name" value="PROTEIN YJDN-RELATED"/>
    <property type="match status" value="1"/>
</dbReference>
<evidence type="ECO:0000313" key="2">
    <source>
        <dbReference type="EMBL" id="BDD01626.1"/>
    </source>
</evidence>
<keyword evidence="2" id="KW-0614">Plasmid</keyword>
<dbReference type="Pfam" id="PF06983">
    <property type="entry name" value="3-dmu-9_3-mt"/>
    <property type="match status" value="1"/>
</dbReference>
<proteinExistence type="predicted"/>
<evidence type="ECO:0000259" key="1">
    <source>
        <dbReference type="Pfam" id="PF06983"/>
    </source>
</evidence>
<geneLocation type="plasmid" evidence="2 3">
    <name>pPP3</name>
</geneLocation>
<protein>
    <submittedName>
        <fullName evidence="2">VOC family protein</fullName>
    </submittedName>
</protein>
<dbReference type="RefSeq" id="WP_338399046.1">
    <property type="nucleotide sequence ID" value="NZ_AP025295.1"/>
</dbReference>
<feature type="domain" description="PhnB-like" evidence="1">
    <location>
        <begin position="4"/>
        <end position="129"/>
    </location>
</feature>